<dbReference type="Proteomes" id="UP000783686">
    <property type="component" value="Unassembled WGS sequence"/>
</dbReference>
<dbReference type="Proteomes" id="UP000614601">
    <property type="component" value="Unassembled WGS sequence"/>
</dbReference>
<dbReference type="EMBL" id="CAJFCW020000003">
    <property type="protein sequence ID" value="CAG9107831.1"/>
    <property type="molecule type" value="Genomic_DNA"/>
</dbReference>
<keyword evidence="1" id="KW-0732">Signal</keyword>
<evidence type="ECO:0000313" key="3">
    <source>
        <dbReference type="Proteomes" id="UP000614601"/>
    </source>
</evidence>
<comment type="caution">
    <text evidence="2">The sequence shown here is derived from an EMBL/GenBank/DDBJ whole genome shotgun (WGS) entry which is preliminary data.</text>
</comment>
<feature type="signal peptide" evidence="1">
    <location>
        <begin position="1"/>
        <end position="17"/>
    </location>
</feature>
<name>A0A811KQ87_9BILA</name>
<reference evidence="2" key="1">
    <citation type="submission" date="2020-09" db="EMBL/GenBank/DDBJ databases">
        <authorList>
            <person name="Kikuchi T."/>
        </authorList>
    </citation>
    <scope>NUCLEOTIDE SEQUENCE</scope>
    <source>
        <strain evidence="2">SH1</strain>
    </source>
</reference>
<sequence>MRLELALLLALFAVTSADFLEPNELDLMDDELQASRERRSLASGRWGLRPGKRSLASGRWGLRPGKRSISSNYDDNLSYDYDNKDFNPKFVAKKSVNSNRLVDLIVADEDSVPGRERRNLASGRWTLRPGKRSLANGRWGLRPGKRSTGFFESRPVDFQPNDYVLLIPQL</sequence>
<evidence type="ECO:0000256" key="1">
    <source>
        <dbReference type="SAM" id="SignalP"/>
    </source>
</evidence>
<proteinExistence type="predicted"/>
<keyword evidence="3" id="KW-1185">Reference proteome</keyword>
<dbReference type="EMBL" id="CAJFDH010000003">
    <property type="protein sequence ID" value="CAD5217463.1"/>
    <property type="molecule type" value="Genomic_DNA"/>
</dbReference>
<protein>
    <submittedName>
        <fullName evidence="2">Uncharacterized protein</fullName>
    </submittedName>
</protein>
<dbReference type="OrthoDB" id="5873138at2759"/>
<gene>
    <name evidence="2" type="ORF">BOKJ2_LOCUS7100</name>
</gene>
<evidence type="ECO:0000313" key="2">
    <source>
        <dbReference type="EMBL" id="CAD5217463.1"/>
    </source>
</evidence>
<organism evidence="2 3">
    <name type="scientific">Bursaphelenchus okinawaensis</name>
    <dbReference type="NCBI Taxonomy" id="465554"/>
    <lineage>
        <taxon>Eukaryota</taxon>
        <taxon>Metazoa</taxon>
        <taxon>Ecdysozoa</taxon>
        <taxon>Nematoda</taxon>
        <taxon>Chromadorea</taxon>
        <taxon>Rhabditida</taxon>
        <taxon>Tylenchina</taxon>
        <taxon>Tylenchomorpha</taxon>
        <taxon>Aphelenchoidea</taxon>
        <taxon>Aphelenchoididae</taxon>
        <taxon>Bursaphelenchus</taxon>
    </lineage>
</organism>
<dbReference type="AlphaFoldDB" id="A0A811KQ87"/>
<feature type="chain" id="PRO_5044131676" evidence="1">
    <location>
        <begin position="18"/>
        <end position="170"/>
    </location>
</feature>
<accession>A0A811KQ87</accession>